<evidence type="ECO:0000313" key="4">
    <source>
        <dbReference type="Proteomes" id="UP000326702"/>
    </source>
</evidence>
<feature type="signal peptide" evidence="2">
    <location>
        <begin position="1"/>
        <end position="25"/>
    </location>
</feature>
<organism evidence="3 4">
    <name type="scientific">Luteimicrobium xylanilyticum</name>
    <dbReference type="NCBI Taxonomy" id="1133546"/>
    <lineage>
        <taxon>Bacteria</taxon>
        <taxon>Bacillati</taxon>
        <taxon>Actinomycetota</taxon>
        <taxon>Actinomycetes</taxon>
        <taxon>Micrococcales</taxon>
        <taxon>Luteimicrobium</taxon>
    </lineage>
</organism>
<accession>A0A5P9Q933</accession>
<dbReference type="EMBL" id="CP045529">
    <property type="protein sequence ID" value="QFU97941.1"/>
    <property type="molecule type" value="Genomic_DNA"/>
</dbReference>
<keyword evidence="4" id="KW-1185">Reference proteome</keyword>
<dbReference type="KEGG" id="lxl:KDY119_01447"/>
<dbReference type="OrthoDB" id="5098497at2"/>
<evidence type="ECO:0000256" key="2">
    <source>
        <dbReference type="SAM" id="SignalP"/>
    </source>
</evidence>
<dbReference type="RefSeq" id="WP_036951398.1">
    <property type="nucleotide sequence ID" value="NZ_BAABIH010000018.1"/>
</dbReference>
<evidence type="ECO:0000256" key="1">
    <source>
        <dbReference type="SAM" id="MobiDB-lite"/>
    </source>
</evidence>
<feature type="region of interest" description="Disordered" evidence="1">
    <location>
        <begin position="117"/>
        <end position="149"/>
    </location>
</feature>
<feature type="chain" id="PRO_5038711852" description="Lipoprotein" evidence="2">
    <location>
        <begin position="26"/>
        <end position="311"/>
    </location>
</feature>
<dbReference type="AlphaFoldDB" id="A0A5P9Q933"/>
<dbReference type="PROSITE" id="PS51257">
    <property type="entry name" value="PROKAR_LIPOPROTEIN"/>
    <property type="match status" value="1"/>
</dbReference>
<proteinExistence type="predicted"/>
<sequence>MTSTRPAASALAAILAIALAGALGACSHDAPAPVSGLDLTADVDLVRGTVVEPMDRFRDSPEDDAVTQDAQQVATTLCAGKHGVTWDPYFADSTYDLRVGPVEGPWVEANAKKFGFLKPSSPTDVQRQTHPGTPEAQRLPGEKGSPNATLDDAQQKVVQACAAGPDATRFDLSRLTPQGPWDLARQTAHEKILSTEDDHSATSDLTRPVEDDYDACLRAAGAEPGAERLGWAKGADAHVLDAQQIALALTVVRCKTQVHYAQRLADIEAQLEAPIVEKYAHELTARKAKIDAVVADAKKYLARNPDVRPTG</sequence>
<keyword evidence="2" id="KW-0732">Signal</keyword>
<protein>
    <recommendedName>
        <fullName evidence="5">Lipoprotein</fullName>
    </recommendedName>
</protein>
<reference evidence="3 4" key="1">
    <citation type="submission" date="2019-10" db="EMBL/GenBank/DDBJ databases">
        <title>Genome sequence of Luteimicrobium xylanilyticum HY-24.</title>
        <authorList>
            <person name="Kim D.Y."/>
            <person name="Park H.-Y."/>
        </authorList>
    </citation>
    <scope>NUCLEOTIDE SEQUENCE [LARGE SCALE GENOMIC DNA]</scope>
    <source>
        <strain evidence="3 4">HY-24</strain>
    </source>
</reference>
<evidence type="ECO:0008006" key="5">
    <source>
        <dbReference type="Google" id="ProtNLM"/>
    </source>
</evidence>
<gene>
    <name evidence="3" type="ORF">KDY119_01447</name>
</gene>
<evidence type="ECO:0000313" key="3">
    <source>
        <dbReference type="EMBL" id="QFU97941.1"/>
    </source>
</evidence>
<dbReference type="Proteomes" id="UP000326702">
    <property type="component" value="Chromosome"/>
</dbReference>
<name>A0A5P9Q933_9MICO</name>
<feature type="compositionally biased region" description="Polar residues" evidence="1">
    <location>
        <begin position="120"/>
        <end position="131"/>
    </location>
</feature>